<dbReference type="PROSITE" id="PS50885">
    <property type="entry name" value="HAMP"/>
    <property type="match status" value="1"/>
</dbReference>
<evidence type="ECO:0000256" key="2">
    <source>
        <dbReference type="ARBA" id="ARBA00004533"/>
    </source>
</evidence>
<dbReference type="PANTHER" id="PTHR45436">
    <property type="entry name" value="SENSOR HISTIDINE KINASE YKOH"/>
    <property type="match status" value="1"/>
</dbReference>
<dbReference type="GO" id="GO:0005886">
    <property type="term" value="C:plasma membrane"/>
    <property type="evidence" value="ECO:0007669"/>
    <property type="project" value="UniProtKB-SubCell"/>
</dbReference>
<evidence type="ECO:0000259" key="16">
    <source>
        <dbReference type="PROSITE" id="PS50885"/>
    </source>
</evidence>
<evidence type="ECO:0000256" key="12">
    <source>
        <dbReference type="ARBA" id="ARBA00023012"/>
    </source>
</evidence>
<dbReference type="Pfam" id="PF00672">
    <property type="entry name" value="HAMP"/>
    <property type="match status" value="1"/>
</dbReference>
<keyword evidence="5" id="KW-0597">Phosphoprotein</keyword>
<evidence type="ECO:0000256" key="10">
    <source>
        <dbReference type="ARBA" id="ARBA00022840"/>
    </source>
</evidence>
<evidence type="ECO:0000256" key="4">
    <source>
        <dbReference type="ARBA" id="ARBA00022519"/>
    </source>
</evidence>
<dbReference type="Gene3D" id="1.10.287.130">
    <property type="match status" value="1"/>
</dbReference>
<dbReference type="SUPFAM" id="SSF47384">
    <property type="entry name" value="Homodimeric domain of signal transducing histidine kinase"/>
    <property type="match status" value="1"/>
</dbReference>
<dbReference type="Gene3D" id="6.10.340.10">
    <property type="match status" value="1"/>
</dbReference>
<dbReference type="RefSeq" id="WP_185793565.1">
    <property type="nucleotide sequence ID" value="NZ_JACMYH010000001.1"/>
</dbReference>
<evidence type="ECO:0000256" key="5">
    <source>
        <dbReference type="ARBA" id="ARBA00022553"/>
    </source>
</evidence>
<evidence type="ECO:0000313" key="18">
    <source>
        <dbReference type="Proteomes" id="UP000546173"/>
    </source>
</evidence>
<keyword evidence="9 14" id="KW-0418">Kinase</keyword>
<keyword evidence="12 14" id="KW-0902">Two-component regulatory system</keyword>
<evidence type="ECO:0000256" key="11">
    <source>
        <dbReference type="ARBA" id="ARBA00022989"/>
    </source>
</evidence>
<dbReference type="PRINTS" id="PR00344">
    <property type="entry name" value="BCTRLSENSOR"/>
</dbReference>
<keyword evidence="13 14" id="KW-0472">Membrane</keyword>
<dbReference type="CDD" id="cd00082">
    <property type="entry name" value="HisKA"/>
    <property type="match status" value="1"/>
</dbReference>
<dbReference type="Pfam" id="PF00512">
    <property type="entry name" value="HisKA"/>
    <property type="match status" value="1"/>
</dbReference>
<comment type="catalytic activity">
    <reaction evidence="1 14">
        <text>ATP + protein L-histidine = ADP + protein N-phospho-L-histidine.</text>
        <dbReference type="EC" id="2.7.13.3"/>
    </reaction>
</comment>
<keyword evidence="4 14" id="KW-0997">Cell inner membrane</keyword>
<dbReference type="PANTHER" id="PTHR45436:SF3">
    <property type="entry name" value="SENSOR HISTIDINE KINASE HPRS"/>
    <property type="match status" value="1"/>
</dbReference>
<dbReference type="SMART" id="SM00304">
    <property type="entry name" value="HAMP"/>
    <property type="match status" value="1"/>
</dbReference>
<dbReference type="InterPro" id="IPR036097">
    <property type="entry name" value="HisK_dim/P_sf"/>
</dbReference>
<dbReference type="InterPro" id="IPR005467">
    <property type="entry name" value="His_kinase_dom"/>
</dbReference>
<name>A0A7X1G349_9PSED</name>
<reference evidence="17 18" key="1">
    <citation type="submission" date="2020-08" db="EMBL/GenBank/DDBJ databases">
        <title>Pseudomonas sp. nov.</title>
        <authorList>
            <person name="Gieschler S."/>
            <person name="Fiedler G."/>
            <person name="Brinks E."/>
            <person name="Boehnlein C."/>
            <person name="Franz C.M.A.P."/>
            <person name="Kabisch J."/>
        </authorList>
    </citation>
    <scope>NUCLEOTIDE SEQUENCE [LARGE SCALE GENOMIC DNA]</scope>
    <source>
        <strain evidence="17 18">MBT-2</strain>
    </source>
</reference>
<evidence type="ECO:0000256" key="9">
    <source>
        <dbReference type="ARBA" id="ARBA00022777"/>
    </source>
</evidence>
<dbReference type="EMBL" id="JACMYH010000001">
    <property type="protein sequence ID" value="MBC2677615.1"/>
    <property type="molecule type" value="Genomic_DNA"/>
</dbReference>
<dbReference type="GO" id="GO:0000155">
    <property type="term" value="F:phosphorelay sensor kinase activity"/>
    <property type="evidence" value="ECO:0007669"/>
    <property type="project" value="InterPro"/>
</dbReference>
<dbReference type="SUPFAM" id="SSF55874">
    <property type="entry name" value="ATPase domain of HSP90 chaperone/DNA topoisomerase II/histidine kinase"/>
    <property type="match status" value="1"/>
</dbReference>
<keyword evidence="7 14" id="KW-0812">Transmembrane</keyword>
<comment type="caution">
    <text evidence="17">The sequence shown here is derived from an EMBL/GenBank/DDBJ whole genome shotgun (WGS) entry which is preliminary data.</text>
</comment>
<keyword evidence="18" id="KW-1185">Reference proteome</keyword>
<dbReference type="InterPro" id="IPR050428">
    <property type="entry name" value="TCS_sensor_his_kinase"/>
</dbReference>
<dbReference type="PROSITE" id="PS50109">
    <property type="entry name" value="HIS_KIN"/>
    <property type="match status" value="1"/>
</dbReference>
<dbReference type="InterPro" id="IPR003661">
    <property type="entry name" value="HisK_dim/P_dom"/>
</dbReference>
<keyword evidence="3 14" id="KW-1003">Cell membrane</keyword>
<dbReference type="NCBIfam" id="TIGR01386">
    <property type="entry name" value="cztS_silS_copS"/>
    <property type="match status" value="1"/>
</dbReference>
<feature type="domain" description="HAMP" evidence="16">
    <location>
        <begin position="190"/>
        <end position="243"/>
    </location>
</feature>
<evidence type="ECO:0000259" key="15">
    <source>
        <dbReference type="PROSITE" id="PS50109"/>
    </source>
</evidence>
<sequence>MRSRRQPSLTLRSTLAFSLVAMLTVAGAGWYLYESMKASVLQRSDNAVLGRLDHFRKLLHYDLTLDKLSSSPQIFQNMLGSEDDIFVIAETGRPPVIQVNPLHATLPSVPAVAHDAIPGSADLRTGMAPSGIPLRAASVLTTSGGREVQLTAAHIMVKEMAMLGEFRQRIYLAVGTAFLLTALLGFVLLRRGLRPLREMAAHATDISPARLHSRMSSDNTPVELQQLSEAYNAMLDRLAEGYQRLNQFSADLAHEIRTPVGSLMGHCQVALRQGRSADEYQALLASNLEELERISRIVESILFLARADDAQAVVQRQPLQVHDELERVTEYFEGLAEERKIRLLISGDATLHADPLLLRRALSNLVANAIRYADPHSDALISVESTEGQCVIVVENQGPALEPSALASLFDRFYRGDASRQHNSDSNGLGLAIVAAIMQLHAGEASVTQPQPGRIRFALHFPAPGSR</sequence>
<protein>
    <recommendedName>
        <fullName evidence="14">Sensor protein</fullName>
        <ecNumber evidence="14">2.7.13.3</ecNumber>
    </recommendedName>
</protein>
<organism evidence="17 18">
    <name type="scientific">Pseudomonas baltica</name>
    <dbReference type="NCBI Taxonomy" id="2762576"/>
    <lineage>
        <taxon>Bacteria</taxon>
        <taxon>Pseudomonadati</taxon>
        <taxon>Pseudomonadota</taxon>
        <taxon>Gammaproteobacteria</taxon>
        <taxon>Pseudomonadales</taxon>
        <taxon>Pseudomonadaceae</taxon>
        <taxon>Pseudomonas</taxon>
    </lineage>
</organism>
<dbReference type="InterPro" id="IPR003660">
    <property type="entry name" value="HAMP_dom"/>
</dbReference>
<dbReference type="InterPro" id="IPR003594">
    <property type="entry name" value="HATPase_dom"/>
</dbReference>
<dbReference type="SMART" id="SM00387">
    <property type="entry name" value="HATPase_c"/>
    <property type="match status" value="1"/>
</dbReference>
<keyword evidence="11 14" id="KW-1133">Transmembrane helix</keyword>
<dbReference type="InterPro" id="IPR006290">
    <property type="entry name" value="CztS_silS_copS"/>
</dbReference>
<dbReference type="EC" id="2.7.13.3" evidence="14"/>
<evidence type="ECO:0000313" key="17">
    <source>
        <dbReference type="EMBL" id="MBC2677615.1"/>
    </source>
</evidence>
<feature type="domain" description="Histidine kinase" evidence="15">
    <location>
        <begin position="251"/>
        <end position="465"/>
    </location>
</feature>
<dbReference type="Pfam" id="PF02518">
    <property type="entry name" value="HATPase_c"/>
    <property type="match status" value="1"/>
</dbReference>
<dbReference type="Proteomes" id="UP000546173">
    <property type="component" value="Unassembled WGS sequence"/>
</dbReference>
<dbReference type="InterPro" id="IPR004358">
    <property type="entry name" value="Sig_transdc_His_kin-like_C"/>
</dbReference>
<comment type="subcellular location">
    <subcellularLocation>
        <location evidence="2 14">Cell inner membrane</location>
    </subcellularLocation>
</comment>
<evidence type="ECO:0000256" key="14">
    <source>
        <dbReference type="RuleBase" id="RU364088"/>
    </source>
</evidence>
<dbReference type="FunFam" id="1.10.287.130:FF:000001">
    <property type="entry name" value="Two-component sensor histidine kinase"/>
    <property type="match status" value="1"/>
</dbReference>
<keyword evidence="6 14" id="KW-0808">Transferase</keyword>
<gene>
    <name evidence="17" type="ORF">H7993_04345</name>
</gene>
<feature type="transmembrane region" description="Helical" evidence="14">
    <location>
        <begin position="12"/>
        <end position="33"/>
    </location>
</feature>
<keyword evidence="10 14" id="KW-0067">ATP-binding</keyword>
<evidence type="ECO:0000256" key="7">
    <source>
        <dbReference type="ARBA" id="ARBA00022692"/>
    </source>
</evidence>
<proteinExistence type="predicted"/>
<evidence type="ECO:0000256" key="8">
    <source>
        <dbReference type="ARBA" id="ARBA00022741"/>
    </source>
</evidence>
<dbReference type="AlphaFoldDB" id="A0A7X1G349"/>
<dbReference type="Gene3D" id="3.30.565.10">
    <property type="entry name" value="Histidine kinase-like ATPase, C-terminal domain"/>
    <property type="match status" value="1"/>
</dbReference>
<dbReference type="GO" id="GO:0005524">
    <property type="term" value="F:ATP binding"/>
    <property type="evidence" value="ECO:0007669"/>
    <property type="project" value="UniProtKB-KW"/>
</dbReference>
<accession>A0A7X1G349</accession>
<feature type="transmembrane region" description="Helical" evidence="14">
    <location>
        <begin position="170"/>
        <end position="189"/>
    </location>
</feature>
<evidence type="ECO:0000256" key="13">
    <source>
        <dbReference type="ARBA" id="ARBA00023136"/>
    </source>
</evidence>
<evidence type="ECO:0000256" key="6">
    <source>
        <dbReference type="ARBA" id="ARBA00022679"/>
    </source>
</evidence>
<dbReference type="InterPro" id="IPR036890">
    <property type="entry name" value="HATPase_C_sf"/>
</dbReference>
<evidence type="ECO:0000256" key="1">
    <source>
        <dbReference type="ARBA" id="ARBA00000085"/>
    </source>
</evidence>
<keyword evidence="8 14" id="KW-0547">Nucleotide-binding</keyword>
<evidence type="ECO:0000256" key="3">
    <source>
        <dbReference type="ARBA" id="ARBA00022475"/>
    </source>
</evidence>
<comment type="function">
    <text evidence="14">Member of a two-component regulatory system.</text>
</comment>
<dbReference type="SMART" id="SM00388">
    <property type="entry name" value="HisKA"/>
    <property type="match status" value="1"/>
</dbReference>